<dbReference type="OrthoDB" id="9785673at2"/>
<dbReference type="GO" id="GO:0005829">
    <property type="term" value="C:cytosol"/>
    <property type="evidence" value="ECO:0007669"/>
    <property type="project" value="TreeGrafter"/>
</dbReference>
<feature type="domain" description="RNA 2-O ribose methyltransferase substrate binding" evidence="4">
    <location>
        <begin position="25"/>
        <end position="99"/>
    </location>
</feature>
<dbReference type="HOGENOM" id="CLU_021322_0_1_11"/>
<keyword evidence="6" id="KW-1185">Reference proteome</keyword>
<dbReference type="EMBL" id="AE014184">
    <property type="protein sequence ID" value="AAO44443.1"/>
    <property type="molecule type" value="Genomic_DNA"/>
</dbReference>
<dbReference type="Gene3D" id="3.40.1280.10">
    <property type="match status" value="1"/>
</dbReference>
<name>Q820Y2_TROWT</name>
<dbReference type="SMART" id="SM00967">
    <property type="entry name" value="SpoU_sub_bind"/>
    <property type="match status" value="1"/>
</dbReference>
<keyword evidence="2 5" id="KW-0489">Methyltransferase</keyword>
<dbReference type="Proteomes" id="UP000002200">
    <property type="component" value="Chromosome"/>
</dbReference>
<dbReference type="eggNOG" id="COG0566">
    <property type="taxonomic scope" value="Bacteria"/>
</dbReference>
<dbReference type="RefSeq" id="WP_011096374.1">
    <property type="nucleotide sequence ID" value="NC_004572.3"/>
</dbReference>
<dbReference type="Gene3D" id="3.30.1330.30">
    <property type="match status" value="1"/>
</dbReference>
<dbReference type="EC" id="2.1.1.-" evidence="5"/>
<dbReference type="STRING" id="203267.TWT_346"/>
<dbReference type="InterPro" id="IPR013123">
    <property type="entry name" value="SpoU_subst-bd"/>
</dbReference>
<protein>
    <submittedName>
        <fullName evidence="5">tRNA/rRNA methyltransferase</fullName>
        <ecNumber evidence="5">2.1.1.-</ecNumber>
    </submittedName>
</protein>
<dbReference type="GO" id="GO:0003723">
    <property type="term" value="F:RNA binding"/>
    <property type="evidence" value="ECO:0007669"/>
    <property type="project" value="InterPro"/>
</dbReference>
<reference evidence="5 6" key="1">
    <citation type="journal article" date="2003" name="Genome Res.">
        <title>Tropheryma whipplei twist: a human pathogenic Actinobacteria with a reduced genome.</title>
        <authorList>
            <person name="Raoult D."/>
            <person name="Ogata H."/>
            <person name="Audic S."/>
            <person name="Robert C."/>
            <person name="Suhre K."/>
            <person name="Drancourt M."/>
            <person name="Claverie J.-M."/>
        </authorList>
    </citation>
    <scope>NUCLEOTIDE SEQUENCE [LARGE SCALE GENOMIC DNA]</scope>
    <source>
        <strain evidence="5 6">Twist</strain>
    </source>
</reference>
<evidence type="ECO:0000256" key="3">
    <source>
        <dbReference type="ARBA" id="ARBA00022679"/>
    </source>
</evidence>
<dbReference type="InterPro" id="IPR004441">
    <property type="entry name" value="rRNA_MeTrfase_TrmH"/>
</dbReference>
<proteinExistence type="inferred from homology"/>
<dbReference type="GO" id="GO:0008173">
    <property type="term" value="F:RNA methyltransferase activity"/>
    <property type="evidence" value="ECO:0007669"/>
    <property type="project" value="InterPro"/>
</dbReference>
<dbReference type="NCBIfam" id="TIGR00186">
    <property type="entry name" value="rRNA_methyl_3"/>
    <property type="match status" value="1"/>
</dbReference>
<dbReference type="KEGG" id="twh:TWT_346"/>
<accession>Q820Y2</accession>
<sequence length="263" mass="29129">MRRKNRSVSSSSRRSGLPNQIEHNTIVGINPVYEALRERVPSIKLLIDKSFALKHNPRVSKIMNYSDIPHIFVPRSTLDRLTDLPHQGVALLCKSYRPSRAEELLKQTWPRPPLFIACDQVTDPRNLGAIVRSAAAFRASAVLIGKNRSARVTPMVWKASAGAVGKLPIAEVGNLTRYIVRFREYGGFVLGLDSNSKTPIDKSVFLKKEDKRALLLIVGSEGSGISHLVKKHCDELLTIPTDASVDSLNVSVAVSIALYELQR</sequence>
<dbReference type="GeneID" id="67388201"/>
<dbReference type="InterPro" id="IPR029026">
    <property type="entry name" value="tRNA_m1G_MTases_N"/>
</dbReference>
<dbReference type="InterPro" id="IPR029028">
    <property type="entry name" value="Alpha/beta_knot_MTases"/>
</dbReference>
<evidence type="ECO:0000256" key="2">
    <source>
        <dbReference type="ARBA" id="ARBA00022603"/>
    </source>
</evidence>
<gene>
    <name evidence="5" type="ordered locus">TWT_346</name>
</gene>
<dbReference type="InterPro" id="IPR029064">
    <property type="entry name" value="Ribosomal_eL30-like_sf"/>
</dbReference>
<dbReference type="InterPro" id="IPR001537">
    <property type="entry name" value="SpoU_MeTrfase"/>
</dbReference>
<evidence type="ECO:0000256" key="1">
    <source>
        <dbReference type="ARBA" id="ARBA00007228"/>
    </source>
</evidence>
<comment type="similarity">
    <text evidence="1">Belongs to the class IV-like SAM-binding methyltransferase superfamily. RNA methyltransferase TrmH family.</text>
</comment>
<evidence type="ECO:0000313" key="5">
    <source>
        <dbReference type="EMBL" id="AAO44443.1"/>
    </source>
</evidence>
<dbReference type="PANTHER" id="PTHR46429">
    <property type="entry name" value="23S RRNA (GUANOSINE-2'-O-)-METHYLTRANSFERASE RLMB"/>
    <property type="match status" value="1"/>
</dbReference>
<dbReference type="Pfam" id="PF00588">
    <property type="entry name" value="SpoU_methylase"/>
    <property type="match status" value="1"/>
</dbReference>
<dbReference type="AlphaFoldDB" id="Q820Y2"/>
<dbReference type="PANTHER" id="PTHR46429:SF1">
    <property type="entry name" value="23S RRNA (GUANOSINE-2'-O-)-METHYLTRANSFERASE RLMB"/>
    <property type="match status" value="1"/>
</dbReference>
<evidence type="ECO:0000313" key="6">
    <source>
        <dbReference type="Proteomes" id="UP000002200"/>
    </source>
</evidence>
<dbReference type="GO" id="GO:0006396">
    <property type="term" value="P:RNA processing"/>
    <property type="evidence" value="ECO:0007669"/>
    <property type="project" value="InterPro"/>
</dbReference>
<dbReference type="SUPFAM" id="SSF55315">
    <property type="entry name" value="L30e-like"/>
    <property type="match status" value="1"/>
</dbReference>
<dbReference type="Pfam" id="PF08032">
    <property type="entry name" value="SpoU_sub_bind"/>
    <property type="match status" value="1"/>
</dbReference>
<dbReference type="GO" id="GO:0032259">
    <property type="term" value="P:methylation"/>
    <property type="evidence" value="ECO:0007669"/>
    <property type="project" value="UniProtKB-KW"/>
</dbReference>
<keyword evidence="3 5" id="KW-0808">Transferase</keyword>
<evidence type="ECO:0000259" key="4">
    <source>
        <dbReference type="SMART" id="SM00967"/>
    </source>
</evidence>
<organism evidence="5 6">
    <name type="scientific">Tropheryma whipplei (strain Twist)</name>
    <name type="common">Whipple's bacillus</name>
    <dbReference type="NCBI Taxonomy" id="203267"/>
    <lineage>
        <taxon>Bacteria</taxon>
        <taxon>Bacillati</taxon>
        <taxon>Actinomycetota</taxon>
        <taxon>Actinomycetes</taxon>
        <taxon>Micrococcales</taxon>
        <taxon>Tropherymataceae</taxon>
        <taxon>Tropheryma</taxon>
    </lineage>
</organism>
<dbReference type="SUPFAM" id="SSF75217">
    <property type="entry name" value="alpha/beta knot"/>
    <property type="match status" value="1"/>
</dbReference>
<dbReference type="CDD" id="cd18103">
    <property type="entry name" value="SpoU-like_RlmB"/>
    <property type="match status" value="1"/>
</dbReference>